<feature type="compositionally biased region" description="Polar residues" evidence="4">
    <location>
        <begin position="1002"/>
        <end position="1012"/>
    </location>
</feature>
<feature type="region of interest" description="Disordered" evidence="4">
    <location>
        <begin position="1449"/>
        <end position="1480"/>
    </location>
</feature>
<dbReference type="InterPro" id="IPR013083">
    <property type="entry name" value="Znf_RING/FYVE/PHD"/>
</dbReference>
<comment type="subcellular location">
    <subcellularLocation>
        <location evidence="1">Nucleus</location>
    </subcellularLocation>
</comment>
<feature type="compositionally biased region" description="Polar residues" evidence="4">
    <location>
        <begin position="875"/>
        <end position="886"/>
    </location>
</feature>
<feature type="compositionally biased region" description="Low complexity" evidence="4">
    <location>
        <begin position="948"/>
        <end position="968"/>
    </location>
</feature>
<feature type="compositionally biased region" description="Basic residues" evidence="4">
    <location>
        <begin position="909"/>
        <end position="919"/>
    </location>
</feature>
<dbReference type="PANTHER" id="PTHR14296">
    <property type="entry name" value="REMODELING AND SPACING FACTOR 1"/>
    <property type="match status" value="1"/>
</dbReference>
<dbReference type="GO" id="GO:0031213">
    <property type="term" value="C:RSF complex"/>
    <property type="evidence" value="ECO:0000318"/>
    <property type="project" value="GO_Central"/>
</dbReference>
<feature type="compositionally biased region" description="Low complexity" evidence="4">
    <location>
        <begin position="734"/>
        <end position="748"/>
    </location>
</feature>
<feature type="domain" description="B-cell lymphoma 9 beta-catenin binding" evidence="5">
    <location>
        <begin position="564"/>
        <end position="598"/>
    </location>
</feature>
<feature type="compositionally biased region" description="Polar residues" evidence="4">
    <location>
        <begin position="1099"/>
        <end position="1133"/>
    </location>
</feature>
<feature type="region of interest" description="Disordered" evidence="4">
    <location>
        <begin position="1173"/>
        <end position="1393"/>
    </location>
</feature>
<feature type="region of interest" description="Disordered" evidence="4">
    <location>
        <begin position="1536"/>
        <end position="1715"/>
    </location>
</feature>
<feature type="compositionally biased region" description="Basic and acidic residues" evidence="4">
    <location>
        <begin position="332"/>
        <end position="344"/>
    </location>
</feature>
<dbReference type="InterPro" id="IPR028938">
    <property type="entry name" value="Rsf1-like"/>
</dbReference>
<reference evidence="7" key="2">
    <citation type="submission" date="2025-08" db="UniProtKB">
        <authorList>
            <consortium name="RefSeq"/>
        </authorList>
    </citation>
    <scope>IDENTIFICATION</scope>
    <source>
        <strain evidence="7">S238N-H82</strain>
        <tissue evidence="7">Testes</tissue>
    </source>
</reference>
<evidence type="ECO:0000256" key="3">
    <source>
        <dbReference type="ARBA" id="ARBA00023242"/>
    </source>
</evidence>
<reference evidence="6" key="1">
    <citation type="journal article" date="2020" name="Nat. Ecol. Evol.">
        <title>Deeply conserved synteny resolves early events in vertebrate evolution.</title>
        <authorList>
            <person name="Simakov O."/>
            <person name="Marletaz F."/>
            <person name="Yue J.X."/>
            <person name="O'Connell B."/>
            <person name="Jenkins J."/>
            <person name="Brandt A."/>
            <person name="Calef R."/>
            <person name="Tung C.H."/>
            <person name="Huang T.K."/>
            <person name="Schmutz J."/>
            <person name="Satoh N."/>
            <person name="Yu J.K."/>
            <person name="Putnam N.H."/>
            <person name="Green R.E."/>
            <person name="Rokhsar D.S."/>
        </authorList>
    </citation>
    <scope>NUCLEOTIDE SEQUENCE [LARGE SCALE GENOMIC DNA]</scope>
    <source>
        <strain evidence="6">S238N-H82</strain>
    </source>
</reference>
<feature type="compositionally biased region" description="Low complexity" evidence="4">
    <location>
        <begin position="272"/>
        <end position="287"/>
    </location>
</feature>
<proteinExistence type="inferred from homology"/>
<gene>
    <name evidence="7" type="primary">LOC118410907</name>
</gene>
<feature type="region of interest" description="Disordered" evidence="4">
    <location>
        <begin position="614"/>
        <end position="654"/>
    </location>
</feature>
<comment type="similarity">
    <text evidence="2">Belongs to the BCL9 family.</text>
</comment>
<feature type="compositionally biased region" description="Polar residues" evidence="4">
    <location>
        <begin position="1449"/>
        <end position="1467"/>
    </location>
</feature>
<feature type="compositionally biased region" description="Polar residues" evidence="4">
    <location>
        <begin position="635"/>
        <end position="654"/>
    </location>
</feature>
<feature type="compositionally biased region" description="Polar residues" evidence="4">
    <location>
        <begin position="1226"/>
        <end position="1236"/>
    </location>
</feature>
<dbReference type="KEGG" id="bfo:118410907"/>
<keyword evidence="6" id="KW-1185">Reference proteome</keyword>
<feature type="compositionally biased region" description="Low complexity" evidence="4">
    <location>
        <begin position="844"/>
        <end position="854"/>
    </location>
</feature>
<evidence type="ECO:0000256" key="1">
    <source>
        <dbReference type="ARBA" id="ARBA00004123"/>
    </source>
</evidence>
<feature type="region of interest" description="Disordered" evidence="4">
    <location>
        <begin position="797"/>
        <end position="1133"/>
    </location>
</feature>
<dbReference type="OrthoDB" id="7668649at2759"/>
<accession>A0A9J7MIM0</accession>
<dbReference type="Proteomes" id="UP000001554">
    <property type="component" value="Chromosome 3"/>
</dbReference>
<feature type="compositionally biased region" description="Low complexity" evidence="4">
    <location>
        <begin position="442"/>
        <end position="455"/>
    </location>
</feature>
<dbReference type="GeneID" id="118410907"/>
<dbReference type="Gene3D" id="3.30.40.10">
    <property type="entry name" value="Zinc/RING finger domain, C3HC4 (zinc finger)"/>
    <property type="match status" value="1"/>
</dbReference>
<evidence type="ECO:0000256" key="4">
    <source>
        <dbReference type="SAM" id="MobiDB-lite"/>
    </source>
</evidence>
<feature type="region of interest" description="Disordered" evidence="4">
    <location>
        <begin position="734"/>
        <end position="776"/>
    </location>
</feature>
<dbReference type="InterPro" id="IPR024670">
    <property type="entry name" value="BCL9_beta-catenin-bd_dom"/>
</dbReference>
<feature type="compositionally biased region" description="Low complexity" evidence="4">
    <location>
        <begin position="1074"/>
        <end position="1098"/>
    </location>
</feature>
<feature type="compositionally biased region" description="Basic and acidic residues" evidence="4">
    <location>
        <begin position="1622"/>
        <end position="1636"/>
    </location>
</feature>
<keyword evidence="3" id="KW-0539">Nucleus</keyword>
<evidence type="ECO:0000313" key="7">
    <source>
        <dbReference type="RefSeq" id="XP_035668690.1"/>
    </source>
</evidence>
<dbReference type="PANTHER" id="PTHR14296:SF3">
    <property type="entry name" value="DIKAR, ISOFORM F"/>
    <property type="match status" value="1"/>
</dbReference>
<evidence type="ECO:0000313" key="6">
    <source>
        <dbReference type="Proteomes" id="UP000001554"/>
    </source>
</evidence>
<feature type="compositionally biased region" description="Low complexity" evidence="4">
    <location>
        <begin position="1369"/>
        <end position="1379"/>
    </location>
</feature>
<evidence type="ECO:0000259" key="5">
    <source>
        <dbReference type="Pfam" id="PF11502"/>
    </source>
</evidence>
<protein>
    <submittedName>
        <fullName evidence="7">B-cell CLL/lymphoma 9 protein-like isoform X1</fullName>
    </submittedName>
</protein>
<name>A0A9J7MIM0_BRAFL</name>
<dbReference type="Pfam" id="PF11502">
    <property type="entry name" value="BCL9"/>
    <property type="match status" value="1"/>
</dbReference>
<feature type="compositionally biased region" description="Polar residues" evidence="4">
    <location>
        <begin position="345"/>
        <end position="380"/>
    </location>
</feature>
<feature type="compositionally biased region" description="Low complexity" evidence="4">
    <location>
        <begin position="1046"/>
        <end position="1065"/>
    </location>
</feature>
<evidence type="ECO:0000256" key="2">
    <source>
        <dbReference type="ARBA" id="ARBA00009200"/>
    </source>
</evidence>
<feature type="compositionally biased region" description="Low complexity" evidence="4">
    <location>
        <begin position="527"/>
        <end position="536"/>
    </location>
</feature>
<feature type="region of interest" description="Disordered" evidence="4">
    <location>
        <begin position="256"/>
        <end position="456"/>
    </location>
</feature>
<organism evidence="6 7">
    <name type="scientific">Branchiostoma floridae</name>
    <name type="common">Florida lancelet</name>
    <name type="synonym">Amphioxus</name>
    <dbReference type="NCBI Taxonomy" id="7739"/>
    <lineage>
        <taxon>Eukaryota</taxon>
        <taxon>Metazoa</taxon>
        <taxon>Chordata</taxon>
        <taxon>Cephalochordata</taxon>
        <taxon>Leptocardii</taxon>
        <taxon>Amphioxiformes</taxon>
        <taxon>Branchiostomatidae</taxon>
        <taxon>Branchiostoma</taxon>
    </lineage>
</organism>
<feature type="compositionally biased region" description="Polar residues" evidence="4">
    <location>
        <begin position="1034"/>
        <end position="1045"/>
    </location>
</feature>
<feature type="region of interest" description="Disordered" evidence="4">
    <location>
        <begin position="524"/>
        <end position="563"/>
    </location>
</feature>
<sequence length="1994" mass="216899">MPRARKNAELEARQDLRGAWELVQVAQFLRLFRQKLGFADINTQRLEAELRQRDSAPLADTLARLLRYLFTRTDIRLGSWEADVKRVLTETGSQWKPFASGASYADMDPYQRLVFLKGVADHVFEQKVDELSEYLDETYDPEDMRAVPIGQDSLKNTYWYFDDLRLYKETVGRKGEKWECVCSNLKEWTSFVKKFRKSSHPQEKELYEFLHGQLLPLILGPLQTLEGLSQDADRRRFETAEFLRREEQEVNQVIHPARHDGNNITRHRGPLTVPSSTATSTASVAPPENMADIHVSESEQNSGQDEPLQREADGTSSNQFRPVPTQDGTGPKPDRTSPKPDRTGPSHNVTSPNLNTTSPNQDKTGPNQFRTGSGQSQEDTASSDWSSSDLPPLKPSGKKRKRETSTDSRDSSGTGQSDTSKGDTRTPELMGPPLAPPPSSLPPAADAPPLQNPPAKKQQQYAYIFSTELANKAAEAVLQGRVQSIVAFHIEHVTRARLSRMRHSEQVQSGNPWQQMQASQMGYGSDLALNPSAGPGGAPPQQLPSKPPPPYPGSASLEAGGTEGLTPEQLRHRQERLMTIQRMHKLLFPEQAQTAPPSDSLAAQQQLDLASLQGQPLGRGMPGGPPRPVGPGGLNMQQQPSPGNLPPNQMMSPHGMMTSQANMMTSQGWTDPSQSAAAHKVAMMGLGSPGSEGMGSPGQLGDDQMSAAQIEWRRLEESFYREKRKRMLEQQMMRGGPYGGQRYPGPQQFLPQDYDGPPDSQGALQTMQPPPPYQDLARLNRQQTGFSTSFSEPYTLLQSQPQGAPQDRHPMLQSQPQPQGAPQERHPMLQSQPQPQGAPQDRNPLLQPQPQGAPQDRHPMLQSQPQPQGAPLDGTSPNFSISQQLQERARLSAQREQLPQYAGGQPARHPARPPFRHPTGHPAAHPGGHPQRFMYPMQDRPRPQVSPSQQSAMQRLMMSQQSLMMSQQGPMTSPGMMSPDGSDGGLLMEFPRQRHQPGSDMMSPNSAASPQGQMPLGVKGQSSGGSEGTPPDNGRSSQQSNQPETSLPSNSQPNSRQPSQMPNQPTTSHLPNEPTTGQQQLSTTTQPSSNQSTTAQPSVNQPSTSQQLSNQTVSSPAVTSQPPTFAPSSLQQLEQHFSKRFMPGFDEAPFSKTTAISTTNAMTSGSTTVTMTTAAVSSRTGTSASDGSVAMAPKFKAPPPPTNGVKPLASGDNDNVASPHAAAENRTVSPAGSSPAQVKGQGSADSKPMSPAVKSPAVPQSAQQGSSPAPVPSPKLKRQPSPALANSPAVQSLRSPAPGSPFAQPLKSPMEKKSPKIPPPLKSPSEVKSPMMPQRQSPGLRSPTMPQEAGSGVPSSPAVPIKSPAVLKSPSMPSNSPMMQQVKSPMRRQESSPVVTMVRQEIPKTMLPERSQVIPTTMRPLLPRQPQQLDTMSQGQRLAMMAGQSAMLGQSSMGPQMSVASSGQFSHQMGGFPRQPSPGQRHMMGRAAQYLARPPGGDLENQSRGNIMYSQSQLVQMQARYMAGLRQDTPSPAMVPPGMRQDTPAAAMVSSQPRPTFEPQTPVEIGPNTEFALAFQKRGPPSPPQNRFPSPQHSQPPHPGDPRYSHPGDMQFSEPQQVMDARYPHPGDSRFPHPGERFPQPGENRIPHPGDSRFPHPGDSRFPHPAERFPHPREERFSHPGDNRFPHPGDNRFPHPGVSRFPQQGNQRYPHPGERYPHPHPSLDSRFPHPGEGRYGEERYLAQAAGDSRFVAQRMAGMLQDGLEEASLMDRSVALQNLQNMLGPPRSMAESLSNNMEAFPGQRQMVEEMRSQEAVQSMLGRMMQSHNAMGNAAMQKSGMPAGLSHGAMQGPRMTTPYSTADGAMAAGQGSVGGQMSGGQMSPGGLMFKAPGPMGDAGMGVPVQDIQQTRKAQRFVLPTETPTRTLQYFPAGKPAERAPHPGMMQPAMSAPNLSANQEPQKRISFSEENLMQAGVRAMNPGYPAMNHGYSGYPGQ</sequence>
<dbReference type="GO" id="GO:0006355">
    <property type="term" value="P:regulation of DNA-templated transcription"/>
    <property type="evidence" value="ECO:0007669"/>
    <property type="project" value="InterPro"/>
</dbReference>
<feature type="compositionally biased region" description="Pro residues" evidence="4">
    <location>
        <begin position="537"/>
        <end position="552"/>
    </location>
</feature>
<feature type="compositionally biased region" description="Basic and acidic residues" evidence="4">
    <location>
        <begin position="1645"/>
        <end position="1693"/>
    </location>
</feature>
<dbReference type="RefSeq" id="XP_035668690.1">
    <property type="nucleotide sequence ID" value="XM_035812797.1"/>
</dbReference>
<feature type="compositionally biased region" description="Low complexity" evidence="4">
    <location>
        <begin position="382"/>
        <end position="391"/>
    </location>
</feature>
<feature type="compositionally biased region" description="Polar residues" evidence="4">
    <location>
        <begin position="1258"/>
        <end position="1267"/>
    </location>
</feature>